<evidence type="ECO:0000256" key="4">
    <source>
        <dbReference type="PROSITE-ProRule" id="PRU01100"/>
    </source>
</evidence>
<evidence type="ECO:0000313" key="7">
    <source>
        <dbReference type="Proteomes" id="UP000029736"/>
    </source>
</evidence>
<dbReference type="PANTHER" id="PTHR40079:SF4">
    <property type="entry name" value="GH26 DOMAIN-CONTAINING PROTEIN-RELATED"/>
    <property type="match status" value="1"/>
</dbReference>
<keyword evidence="2 4" id="KW-0378">Hydrolase</keyword>
<evidence type="ECO:0000259" key="5">
    <source>
        <dbReference type="PROSITE" id="PS51764"/>
    </source>
</evidence>
<feature type="active site" description="Nucleophile" evidence="4">
    <location>
        <position position="488"/>
    </location>
</feature>
<dbReference type="STRING" id="1524460.IX84_23595"/>
<feature type="domain" description="GH26" evidence="5">
    <location>
        <begin position="257"/>
        <end position="545"/>
    </location>
</feature>
<keyword evidence="3 4" id="KW-0326">Glycosidase</keyword>
<dbReference type="PANTHER" id="PTHR40079">
    <property type="entry name" value="MANNAN ENDO-1,4-BETA-MANNOSIDASE E-RELATED"/>
    <property type="match status" value="1"/>
</dbReference>
<dbReference type="Gene3D" id="3.20.20.80">
    <property type="entry name" value="Glycosidases"/>
    <property type="match status" value="2"/>
</dbReference>
<dbReference type="InterPro" id="IPR022790">
    <property type="entry name" value="GH26_dom"/>
</dbReference>
<keyword evidence="7" id="KW-1185">Reference proteome</keyword>
<dbReference type="InterPro" id="IPR017853">
    <property type="entry name" value="GH"/>
</dbReference>
<gene>
    <name evidence="6" type="ORF">IX84_23595</name>
</gene>
<dbReference type="AlphaFoldDB" id="A0A098S203"/>
<dbReference type="InterPro" id="IPR000805">
    <property type="entry name" value="Glyco_hydro_26"/>
</dbReference>
<dbReference type="Proteomes" id="UP000029736">
    <property type="component" value="Unassembled WGS sequence"/>
</dbReference>
<dbReference type="GO" id="GO:0006080">
    <property type="term" value="P:substituted mannan metabolic process"/>
    <property type="evidence" value="ECO:0007669"/>
    <property type="project" value="InterPro"/>
</dbReference>
<reference evidence="6 7" key="1">
    <citation type="journal article" date="2014" name="Int. J. Syst. Evol. Microbiol.">
        <title>Phaeodactylibacter xiamenensis gen. nov., sp. nov., a member of the family Saprospiraceae isolated from the marine alga Phaeodactylum tricornutum.</title>
        <authorList>
            <person name="Chen Z.Jr."/>
            <person name="Lei X."/>
            <person name="Lai Q."/>
            <person name="Li Y."/>
            <person name="Zhang B."/>
            <person name="Zhang J."/>
            <person name="Zhang H."/>
            <person name="Yang L."/>
            <person name="Zheng W."/>
            <person name="Tian Y."/>
            <person name="Yu Z."/>
            <person name="Xu H.Jr."/>
            <person name="Zheng T."/>
        </authorList>
    </citation>
    <scope>NUCLEOTIDE SEQUENCE [LARGE SCALE GENOMIC DNA]</scope>
    <source>
        <strain evidence="6 7">KD52</strain>
    </source>
</reference>
<evidence type="ECO:0000313" key="6">
    <source>
        <dbReference type="EMBL" id="KGE86121.1"/>
    </source>
</evidence>
<evidence type="ECO:0000256" key="1">
    <source>
        <dbReference type="ARBA" id="ARBA00007754"/>
    </source>
</evidence>
<evidence type="ECO:0000256" key="3">
    <source>
        <dbReference type="ARBA" id="ARBA00023295"/>
    </source>
</evidence>
<comment type="caution">
    <text evidence="6">The sequence shown here is derived from an EMBL/GenBank/DDBJ whole genome shotgun (WGS) entry which is preliminary data.</text>
</comment>
<dbReference type="PROSITE" id="PS51764">
    <property type="entry name" value="GH26"/>
    <property type="match status" value="1"/>
</dbReference>
<protein>
    <recommendedName>
        <fullName evidence="5">GH26 domain-containing protein</fullName>
    </recommendedName>
</protein>
<dbReference type="GO" id="GO:0016985">
    <property type="term" value="F:mannan endo-1,4-beta-mannosidase activity"/>
    <property type="evidence" value="ECO:0007669"/>
    <property type="project" value="InterPro"/>
</dbReference>
<dbReference type="SUPFAM" id="SSF51445">
    <property type="entry name" value="(Trans)glycosidases"/>
    <property type="match status" value="2"/>
</dbReference>
<comment type="similarity">
    <text evidence="1 4">Belongs to the glycosyl hydrolase 26 family.</text>
</comment>
<proteinExistence type="inferred from homology"/>
<dbReference type="EMBL" id="JPOS01000082">
    <property type="protein sequence ID" value="KGE86121.1"/>
    <property type="molecule type" value="Genomic_DNA"/>
</dbReference>
<sequence length="556" mass="63874">MHRNLKALFLLIAAVLFAFFLYRMFFDRSAGAGPRPLFREVMAVSDSADHSALIGAQSYLLQWWKTSPDQAERDDFYNLIDKSEPLVLTIHALAEPGFSDSYGANLNATIRGDYDQRIKQLAERLKAHRAPVYLRWGEAMEVDAQDYPWQLKYHKLYTDAYRHFAMAAQAINPDLKFIWGPAGYPGVEEYWPGADVVDVISLDIAHESEVQPKPYPSYHSVSEELYRKVHRLRFFDKPIAVFAFEDVPVEVVQEGLKEAVQAQEPIADIPLGTAGSSQADESSFRVGVYDPKDRLTGLPGVTVEHLFVNWADLEKGPFKKDLQDALDRGHEVIVTAEPFKDAEANHDRQVLSKMQNGQYDTYIRDLYEILAQADQTIYLRFAHEMEIPIERYPWQSQDPLEYIMAYRYFMNFPDTFPANIKRVWGPAGDRGSMEFYPGDDVVDYVSIAIYGLPDKNITDHKQQESFERIFERKRHRVALSGNPLFITEFGVKGPEDFQAFWLQEAAEVLRPQKHKIYGACYFNLYDNPDVWGEGIPAPDWSVEAETFETFIATLRE</sequence>
<dbReference type="OrthoDB" id="9816550at2"/>
<name>A0A098S203_9BACT</name>
<accession>A0A098S203</accession>
<organism evidence="6 7">
    <name type="scientific">Phaeodactylibacter xiamenensis</name>
    <dbReference type="NCBI Taxonomy" id="1524460"/>
    <lineage>
        <taxon>Bacteria</taxon>
        <taxon>Pseudomonadati</taxon>
        <taxon>Bacteroidota</taxon>
        <taxon>Saprospiria</taxon>
        <taxon>Saprospirales</taxon>
        <taxon>Haliscomenobacteraceae</taxon>
        <taxon>Phaeodactylibacter</taxon>
    </lineage>
</organism>
<dbReference type="RefSeq" id="WP_044226182.1">
    <property type="nucleotide sequence ID" value="NZ_JBKAGJ010000002.1"/>
</dbReference>
<evidence type="ECO:0000256" key="2">
    <source>
        <dbReference type="ARBA" id="ARBA00022801"/>
    </source>
</evidence>
<feature type="active site" description="Proton donor" evidence="4">
    <location>
        <position position="384"/>
    </location>
</feature>